<dbReference type="RefSeq" id="WP_334661635.1">
    <property type="nucleotide sequence ID" value="NZ_JARULZ010000002.1"/>
</dbReference>
<protein>
    <submittedName>
        <fullName evidence="1">SDR family NAD(P)-dependent oxidoreductase</fullName>
    </submittedName>
</protein>
<organism evidence="1 2">
    <name type="scientific">Streptomyces bottropensis</name>
    <dbReference type="NCBI Taxonomy" id="42235"/>
    <lineage>
        <taxon>Bacteria</taxon>
        <taxon>Bacillati</taxon>
        <taxon>Actinomycetota</taxon>
        <taxon>Actinomycetes</taxon>
        <taxon>Kitasatosporales</taxon>
        <taxon>Streptomycetaceae</taxon>
        <taxon>Streptomyces</taxon>
    </lineage>
</organism>
<dbReference type="InterPro" id="IPR036291">
    <property type="entry name" value="NAD(P)-bd_dom_sf"/>
</dbReference>
<comment type="caution">
    <text evidence="1">The sequence shown here is derived from an EMBL/GenBank/DDBJ whole genome shotgun (WGS) entry which is preliminary data.</text>
</comment>
<dbReference type="Gene3D" id="3.40.50.720">
    <property type="entry name" value="NAD(P)-binding Rossmann-like Domain"/>
    <property type="match status" value="1"/>
</dbReference>
<name>A0ABU8AYZ2_9ACTN</name>
<reference evidence="1" key="1">
    <citation type="submission" date="2023-04" db="EMBL/GenBank/DDBJ databases">
        <title>Genomic diversity of scab-causing Streptomyces spp. in the province of Quebec, Canada.</title>
        <authorList>
            <person name="Biessy A."/>
            <person name="Cadieux M."/>
            <person name="Ciotola M."/>
            <person name="Filion M."/>
        </authorList>
    </citation>
    <scope>NUCLEOTIDE SEQUENCE</scope>
    <source>
        <strain evidence="1">B21-115</strain>
    </source>
</reference>
<keyword evidence="2" id="KW-1185">Reference proteome</keyword>
<accession>A0ABU8AYZ2</accession>
<dbReference type="Proteomes" id="UP001310290">
    <property type="component" value="Unassembled WGS sequence"/>
</dbReference>
<gene>
    <name evidence="1" type="ORF">QBA35_37735</name>
</gene>
<dbReference type="Pfam" id="PF00106">
    <property type="entry name" value="adh_short"/>
    <property type="match status" value="1"/>
</dbReference>
<dbReference type="EMBL" id="JARULZ010000002">
    <property type="protein sequence ID" value="MEH0638910.1"/>
    <property type="molecule type" value="Genomic_DNA"/>
</dbReference>
<dbReference type="SUPFAM" id="SSF51735">
    <property type="entry name" value="NAD(P)-binding Rossmann-fold domains"/>
    <property type="match status" value="1"/>
</dbReference>
<evidence type="ECO:0000313" key="1">
    <source>
        <dbReference type="EMBL" id="MEH0638910.1"/>
    </source>
</evidence>
<proteinExistence type="predicted"/>
<evidence type="ECO:0000313" key="2">
    <source>
        <dbReference type="Proteomes" id="UP001310290"/>
    </source>
</evidence>
<sequence length="102" mass="9993">MGNLFQIRDKAAAVTGSGRGIGAATAVALAEAGADAVIASRTEKDPTKVAAPFMQETGGGAIVNMATILHLAPPAGACANGKIIDVGGGSQLPPVGLWPSDL</sequence>
<dbReference type="InterPro" id="IPR002347">
    <property type="entry name" value="SDR_fam"/>
</dbReference>